<dbReference type="AlphaFoldDB" id="A0A4U5PH88"/>
<feature type="transmembrane region" description="Helical" evidence="1">
    <location>
        <begin position="67"/>
        <end position="89"/>
    </location>
</feature>
<keyword evidence="1" id="KW-0472">Membrane</keyword>
<dbReference type="Proteomes" id="UP000298663">
    <property type="component" value="Unassembled WGS sequence"/>
</dbReference>
<protein>
    <submittedName>
        <fullName evidence="2">Uncharacterized protein</fullName>
    </submittedName>
</protein>
<gene>
    <name evidence="2" type="ORF">L596_009805</name>
</gene>
<evidence type="ECO:0000256" key="1">
    <source>
        <dbReference type="SAM" id="Phobius"/>
    </source>
</evidence>
<keyword evidence="1" id="KW-1133">Transmembrane helix</keyword>
<proteinExistence type="predicted"/>
<accession>A0A4U5PH88</accession>
<dbReference type="EMBL" id="AZBU02000002">
    <property type="protein sequence ID" value="TKR95671.1"/>
    <property type="molecule type" value="Genomic_DNA"/>
</dbReference>
<keyword evidence="3" id="KW-1185">Reference proteome</keyword>
<evidence type="ECO:0000313" key="2">
    <source>
        <dbReference type="EMBL" id="TKR95671.1"/>
    </source>
</evidence>
<reference evidence="2 3" key="1">
    <citation type="journal article" date="2015" name="Genome Biol.">
        <title>Comparative genomics of Steinernema reveals deeply conserved gene regulatory networks.</title>
        <authorList>
            <person name="Dillman A.R."/>
            <person name="Macchietto M."/>
            <person name="Porter C.F."/>
            <person name="Rogers A."/>
            <person name="Williams B."/>
            <person name="Antoshechkin I."/>
            <person name="Lee M.M."/>
            <person name="Goodwin Z."/>
            <person name="Lu X."/>
            <person name="Lewis E.E."/>
            <person name="Goodrich-Blair H."/>
            <person name="Stock S.P."/>
            <person name="Adams B.J."/>
            <person name="Sternberg P.W."/>
            <person name="Mortazavi A."/>
        </authorList>
    </citation>
    <scope>NUCLEOTIDE SEQUENCE [LARGE SCALE GENOMIC DNA]</scope>
    <source>
        <strain evidence="2 3">ALL</strain>
    </source>
</reference>
<organism evidence="2 3">
    <name type="scientific">Steinernema carpocapsae</name>
    <name type="common">Entomopathogenic nematode</name>
    <dbReference type="NCBI Taxonomy" id="34508"/>
    <lineage>
        <taxon>Eukaryota</taxon>
        <taxon>Metazoa</taxon>
        <taxon>Ecdysozoa</taxon>
        <taxon>Nematoda</taxon>
        <taxon>Chromadorea</taxon>
        <taxon>Rhabditida</taxon>
        <taxon>Tylenchina</taxon>
        <taxon>Panagrolaimomorpha</taxon>
        <taxon>Strongyloidoidea</taxon>
        <taxon>Steinernematidae</taxon>
        <taxon>Steinernema</taxon>
    </lineage>
</organism>
<comment type="caution">
    <text evidence="2">The sequence shown here is derived from an EMBL/GenBank/DDBJ whole genome shotgun (WGS) entry which is preliminary data.</text>
</comment>
<feature type="transmembrane region" description="Helical" evidence="1">
    <location>
        <begin position="20"/>
        <end position="46"/>
    </location>
</feature>
<reference evidence="2 3" key="2">
    <citation type="journal article" date="2019" name="G3 (Bethesda)">
        <title>Hybrid Assembly of the Genome of the Entomopathogenic Nematode Steinernema carpocapsae Identifies the X-Chromosome.</title>
        <authorList>
            <person name="Serra L."/>
            <person name="Macchietto M."/>
            <person name="Macias-Munoz A."/>
            <person name="McGill C.J."/>
            <person name="Rodriguez I.M."/>
            <person name="Rodriguez B."/>
            <person name="Murad R."/>
            <person name="Mortazavi A."/>
        </authorList>
    </citation>
    <scope>NUCLEOTIDE SEQUENCE [LARGE SCALE GENOMIC DNA]</scope>
    <source>
        <strain evidence="2 3">ALL</strain>
    </source>
</reference>
<name>A0A4U5PH88_STECR</name>
<evidence type="ECO:0000313" key="3">
    <source>
        <dbReference type="Proteomes" id="UP000298663"/>
    </source>
</evidence>
<sequence>MDYCLRPSKNDHNGVLELLQSWSTVFLCFSQVLPIFTQLFVCQVLVRMFRLIGKLSTSKGCLVAMTIVYVVFAMFNLIGGVSFVLNLVISRIGNRITATEVQLEDVNSEEIVINGLPSFTEIHETGNETLPRNVQLSEYTKRDLFV</sequence>
<keyword evidence="1" id="KW-0812">Transmembrane</keyword>